<keyword evidence="1" id="KW-0489">Methyltransferase</keyword>
<dbReference type="Pfam" id="PF13489">
    <property type="entry name" value="Methyltransf_23"/>
    <property type="match status" value="1"/>
</dbReference>
<dbReference type="Proteomes" id="UP000321548">
    <property type="component" value="Unassembled WGS sequence"/>
</dbReference>
<sequence>MTDSGFYRAFEDRHRGSRELIAGRLRAYLPFIRGLMEAIPGRGGVDLGCGRGEWLELLAAEGFPCRGVDLDEGMLADCRARGLPAERGDAIEWLRSQADASLAMVSAFHLVEHLPFNLLQTLVIEAKRVLAPSGLLILETPNPENLAVATEWFYLDPTHVRPLPPSLLSFLAEFQGFVRVRVLRLQHDPVLMSADWIGARDLLEGASPDYAVIAQIAGQDPALKALDEAFAVEDGVSRSALADRADYLVGKRFAEVNNRLALGDARVAELVQRIAALEAPNRAAAALAESRGRELEAVYASRSWRLTAPLRAVGRRFGWIARQVRASGVRGLLGAVTRALLARPLARLRASKRLDPLAGRILRRFPGLRPRVRRILSRYGVGASGAAFSGALRPDPAYPGHGFDSSEMSRTARRVFRDLKIANSRRERSLEH</sequence>
<keyword evidence="1" id="KW-0808">Transferase</keyword>
<dbReference type="RefSeq" id="WP_147704262.1">
    <property type="nucleotide sequence ID" value="NZ_VDUY01000003.1"/>
</dbReference>
<dbReference type="CDD" id="cd02440">
    <property type="entry name" value="AdoMet_MTases"/>
    <property type="match status" value="1"/>
</dbReference>
<dbReference type="Gene3D" id="3.40.50.150">
    <property type="entry name" value="Vaccinia Virus protein VP39"/>
    <property type="match status" value="1"/>
</dbReference>
<organism evidence="1 2">
    <name type="scientific">Zeimonas arvi</name>
    <dbReference type="NCBI Taxonomy" id="2498847"/>
    <lineage>
        <taxon>Bacteria</taxon>
        <taxon>Pseudomonadati</taxon>
        <taxon>Pseudomonadota</taxon>
        <taxon>Betaproteobacteria</taxon>
        <taxon>Burkholderiales</taxon>
        <taxon>Burkholderiaceae</taxon>
        <taxon>Zeimonas</taxon>
    </lineage>
</organism>
<comment type="caution">
    <text evidence="1">The sequence shown here is derived from an EMBL/GenBank/DDBJ whole genome shotgun (WGS) entry which is preliminary data.</text>
</comment>
<dbReference type="AlphaFoldDB" id="A0A5C8NZ52"/>
<reference evidence="1 2" key="1">
    <citation type="submission" date="2019-06" db="EMBL/GenBank/DDBJ databases">
        <title>Quisquiliibacterium sp. nov., isolated from a maize field.</title>
        <authorList>
            <person name="Lin S.-Y."/>
            <person name="Tsai C.-F."/>
            <person name="Young C.-C."/>
        </authorList>
    </citation>
    <scope>NUCLEOTIDE SEQUENCE [LARGE SCALE GENOMIC DNA]</scope>
    <source>
        <strain evidence="1 2">CC-CFT501</strain>
    </source>
</reference>
<dbReference type="InterPro" id="IPR029063">
    <property type="entry name" value="SAM-dependent_MTases_sf"/>
</dbReference>
<evidence type="ECO:0000313" key="2">
    <source>
        <dbReference type="Proteomes" id="UP000321548"/>
    </source>
</evidence>
<name>A0A5C8NZ52_9BURK</name>
<dbReference type="GO" id="GO:0032259">
    <property type="term" value="P:methylation"/>
    <property type="evidence" value="ECO:0007669"/>
    <property type="project" value="UniProtKB-KW"/>
</dbReference>
<dbReference type="OrthoDB" id="9816564at2"/>
<dbReference type="GO" id="GO:0008168">
    <property type="term" value="F:methyltransferase activity"/>
    <property type="evidence" value="ECO:0007669"/>
    <property type="project" value="UniProtKB-KW"/>
</dbReference>
<proteinExistence type="predicted"/>
<keyword evidence="2" id="KW-1185">Reference proteome</keyword>
<dbReference type="SUPFAM" id="SSF53335">
    <property type="entry name" value="S-adenosyl-L-methionine-dependent methyltransferases"/>
    <property type="match status" value="1"/>
</dbReference>
<evidence type="ECO:0000313" key="1">
    <source>
        <dbReference type="EMBL" id="TXL66351.1"/>
    </source>
</evidence>
<dbReference type="EMBL" id="VDUY01000003">
    <property type="protein sequence ID" value="TXL66351.1"/>
    <property type="molecule type" value="Genomic_DNA"/>
</dbReference>
<accession>A0A5C8NZ52</accession>
<gene>
    <name evidence="1" type="ORF">FHP08_09820</name>
</gene>
<protein>
    <submittedName>
        <fullName evidence="1">Class I SAM-dependent methyltransferase</fullName>
    </submittedName>
</protein>